<organism evidence="2 3">
    <name type="scientific">Anas platyrhynchos</name>
    <name type="common">Mallard</name>
    <name type="synonym">Anas boschas</name>
    <dbReference type="NCBI Taxonomy" id="8839"/>
    <lineage>
        <taxon>Eukaryota</taxon>
        <taxon>Metazoa</taxon>
        <taxon>Chordata</taxon>
        <taxon>Craniata</taxon>
        <taxon>Vertebrata</taxon>
        <taxon>Euteleostomi</taxon>
        <taxon>Archelosauria</taxon>
        <taxon>Archosauria</taxon>
        <taxon>Dinosauria</taxon>
        <taxon>Saurischia</taxon>
        <taxon>Theropoda</taxon>
        <taxon>Coelurosauria</taxon>
        <taxon>Aves</taxon>
        <taxon>Neognathae</taxon>
        <taxon>Galloanserae</taxon>
        <taxon>Anseriformes</taxon>
        <taxon>Anatidae</taxon>
        <taxon>Anatinae</taxon>
        <taxon>Anas</taxon>
    </lineage>
</organism>
<dbReference type="EMBL" id="KB742595">
    <property type="protein sequence ID" value="EOB06581.1"/>
    <property type="molecule type" value="Genomic_DNA"/>
</dbReference>
<proteinExistence type="predicted"/>
<gene>
    <name evidence="2" type="ORF">Anapl_08581</name>
</gene>
<evidence type="ECO:0000313" key="3">
    <source>
        <dbReference type="Proteomes" id="UP000296049"/>
    </source>
</evidence>
<name>R0K8K9_ANAPL</name>
<dbReference type="Proteomes" id="UP000296049">
    <property type="component" value="Unassembled WGS sequence"/>
</dbReference>
<evidence type="ECO:0000256" key="1">
    <source>
        <dbReference type="SAM" id="MobiDB-lite"/>
    </source>
</evidence>
<feature type="compositionally biased region" description="Polar residues" evidence="1">
    <location>
        <begin position="1"/>
        <end position="16"/>
    </location>
</feature>
<reference evidence="3" key="1">
    <citation type="journal article" date="2013" name="Nat. Genet.">
        <title>The duck genome and transcriptome provide insight into an avian influenza virus reservoir species.</title>
        <authorList>
            <person name="Huang Y."/>
            <person name="Li Y."/>
            <person name="Burt D.W."/>
            <person name="Chen H."/>
            <person name="Zhang Y."/>
            <person name="Qian W."/>
            <person name="Kim H."/>
            <person name="Gan S."/>
            <person name="Zhao Y."/>
            <person name="Li J."/>
            <person name="Yi K."/>
            <person name="Feng H."/>
            <person name="Zhu P."/>
            <person name="Li B."/>
            <person name="Liu Q."/>
            <person name="Fairley S."/>
            <person name="Magor K.E."/>
            <person name="Du Z."/>
            <person name="Hu X."/>
            <person name="Goodman L."/>
            <person name="Tafer H."/>
            <person name="Vignal A."/>
            <person name="Lee T."/>
            <person name="Kim K.W."/>
            <person name="Sheng Z."/>
            <person name="An Y."/>
            <person name="Searle S."/>
            <person name="Herrero J."/>
            <person name="Groenen M.A."/>
            <person name="Crooijmans R.P."/>
            <person name="Faraut T."/>
            <person name="Cai Q."/>
            <person name="Webster R.G."/>
            <person name="Aldridge J.R."/>
            <person name="Warren W.C."/>
            <person name="Bartschat S."/>
            <person name="Kehr S."/>
            <person name="Marz M."/>
            <person name="Stadler P.F."/>
            <person name="Smith J."/>
            <person name="Kraus R.H."/>
            <person name="Zhao Y."/>
            <person name="Ren L."/>
            <person name="Fei J."/>
            <person name="Morisson M."/>
            <person name="Kaiser P."/>
            <person name="Griffin D.K."/>
            <person name="Rao M."/>
            <person name="Pitel F."/>
            <person name="Wang J."/>
            <person name="Li N."/>
        </authorList>
    </citation>
    <scope>NUCLEOTIDE SEQUENCE [LARGE SCALE GENOMIC DNA]</scope>
</reference>
<keyword evidence="3" id="KW-1185">Reference proteome</keyword>
<dbReference type="AlphaFoldDB" id="R0K8K9"/>
<sequence>MHQAPSTDRCTSSRTSPPCPHRVLSPKACSSSCGKGGETTFATTELNSRIAIRCNKDCILHTCSMYIGDGPSMFLWLLVTGKEQSLSRTIPSTSSCWCLQQSACMWVEKPFAC</sequence>
<feature type="region of interest" description="Disordered" evidence="1">
    <location>
        <begin position="1"/>
        <end position="27"/>
    </location>
</feature>
<accession>R0K8K9</accession>
<protein>
    <submittedName>
        <fullName evidence="2">Uncharacterized protein</fullName>
    </submittedName>
</protein>
<evidence type="ECO:0000313" key="2">
    <source>
        <dbReference type="EMBL" id="EOB06581.1"/>
    </source>
</evidence>